<evidence type="ECO:0000256" key="9">
    <source>
        <dbReference type="PIRSR" id="PIRSR036684-2"/>
    </source>
</evidence>
<reference evidence="14" key="1">
    <citation type="submission" date="2012-02" db="EMBL/GenBank/DDBJ databases">
        <title>The complete genome of Echinicola vietnamensis DSM 17526.</title>
        <authorList>
            <person name="Lucas S."/>
            <person name="Copeland A."/>
            <person name="Lapidus A."/>
            <person name="Glavina del Rio T."/>
            <person name="Dalin E."/>
            <person name="Tice H."/>
            <person name="Bruce D."/>
            <person name="Goodwin L."/>
            <person name="Pitluck S."/>
            <person name="Peters L."/>
            <person name="Ovchinnikova G."/>
            <person name="Teshima H."/>
            <person name="Kyrpides N."/>
            <person name="Mavromatis K."/>
            <person name="Ivanova N."/>
            <person name="Brettin T."/>
            <person name="Detter J.C."/>
            <person name="Han C."/>
            <person name="Larimer F."/>
            <person name="Land M."/>
            <person name="Hauser L."/>
            <person name="Markowitz V."/>
            <person name="Cheng J.-F."/>
            <person name="Hugenholtz P."/>
            <person name="Woyke T."/>
            <person name="Wu D."/>
            <person name="Brambilla E."/>
            <person name="Klenk H.-P."/>
            <person name="Eisen J.A."/>
        </authorList>
    </citation>
    <scope>NUCLEOTIDE SEQUENCE [LARGE SCALE GENOMIC DNA]</scope>
    <source>
        <strain evidence="14">DSM 17526 / LMG 23754 / KMM 6221</strain>
    </source>
</reference>
<dbReference type="SUPFAM" id="SSF53223">
    <property type="entry name" value="Aminoacid dehydrogenase-like, N-terminal domain"/>
    <property type="match status" value="1"/>
</dbReference>
<dbReference type="AlphaFoldDB" id="L0G4P2"/>
<dbReference type="Pfam" id="PF03949">
    <property type="entry name" value="Malic_M"/>
    <property type="match status" value="1"/>
</dbReference>
<dbReference type="InterPro" id="IPR042113">
    <property type="entry name" value="P_AcTrfase_dom1"/>
</dbReference>
<dbReference type="CDD" id="cd05311">
    <property type="entry name" value="NAD_bind_2_malic_enz"/>
    <property type="match status" value="1"/>
</dbReference>
<dbReference type="InterPro" id="IPR042112">
    <property type="entry name" value="P_AcTrfase_dom2"/>
</dbReference>
<organism evidence="13 14">
    <name type="scientific">Echinicola vietnamensis (strain DSM 17526 / LMG 23754 / KMM 6221)</name>
    <dbReference type="NCBI Taxonomy" id="926556"/>
    <lineage>
        <taxon>Bacteria</taxon>
        <taxon>Pseudomonadati</taxon>
        <taxon>Bacteroidota</taxon>
        <taxon>Cytophagia</taxon>
        <taxon>Cytophagales</taxon>
        <taxon>Cyclobacteriaceae</taxon>
        <taxon>Echinicola</taxon>
    </lineage>
</organism>
<evidence type="ECO:0000256" key="7">
    <source>
        <dbReference type="ARBA" id="ARBA00023268"/>
    </source>
</evidence>
<evidence type="ECO:0000256" key="6">
    <source>
        <dbReference type="ARBA" id="ARBA00023002"/>
    </source>
</evidence>
<dbReference type="SMART" id="SM01274">
    <property type="entry name" value="malic"/>
    <property type="match status" value="1"/>
</dbReference>
<dbReference type="PANTHER" id="PTHR43237">
    <property type="entry name" value="NADP-DEPENDENT MALIC ENZYME"/>
    <property type="match status" value="1"/>
</dbReference>
<dbReference type="GO" id="GO:0051287">
    <property type="term" value="F:NAD binding"/>
    <property type="evidence" value="ECO:0007669"/>
    <property type="project" value="InterPro"/>
</dbReference>
<dbReference type="SUPFAM" id="SSF53659">
    <property type="entry name" value="Isocitrate/Isopropylmalate dehydrogenase-like"/>
    <property type="match status" value="1"/>
</dbReference>
<comment type="cofactor">
    <cofactor evidence="2">
        <name>Mg(2+)</name>
        <dbReference type="ChEBI" id="CHEBI:18420"/>
    </cofactor>
</comment>
<dbReference type="Gene3D" id="3.40.50.720">
    <property type="entry name" value="NAD(P)-binding Rossmann-like Domain"/>
    <property type="match status" value="1"/>
</dbReference>
<gene>
    <name evidence="13" type="ordered locus">Echvi_4081</name>
</gene>
<evidence type="ECO:0000259" key="12">
    <source>
        <dbReference type="SMART" id="SM01274"/>
    </source>
</evidence>
<keyword evidence="6" id="KW-0560">Oxidoreductase</keyword>
<feature type="domain" description="Malic enzyme N-terminal" evidence="12">
    <location>
        <begin position="19"/>
        <end position="152"/>
    </location>
</feature>
<dbReference type="InterPro" id="IPR036291">
    <property type="entry name" value="NAD(P)-bd_dom_sf"/>
</dbReference>
<dbReference type="EMBL" id="CP003346">
    <property type="protein sequence ID" value="AGA80288.1"/>
    <property type="molecule type" value="Genomic_DNA"/>
</dbReference>
<sequence>MAIKIRKEDALGYHSQGSPGKIEVVPTKPLSSQLDLALAYSPGVAEPCLEIAKQKENVYKYTAKGNLVAVISNGTAVLGLGDIGPEAGKPVMEGKGVLFKKFAGIDVFDIEIDEKDPQKLIQIIKSLEPTFGGINLEDIKAPECFEIEQALKQQMKIPVMHDDQHGTAIISGAALLNALEIVGKKIEEIRLVVCGAGAAAVSCTRFYMSLGVKRENLVMVDIEGVIRSDRPDLDDIRKEFSTSRESLHTLSDAMKGADVFLGLSAGNIVSPEQIKSMAENPIVFALANPHPEIDYDLATATREDLIMATGRSDFPNQVNNVLGFPYIFRGALDVRATAINEEMKLATAHAIAKLAKEPVPEIVNKAYGDDQLGFGRNYLIPKPLDPRLITTIAPAVAKTAMDTGVAQTAITDWETYELELQERIGIDQRLMSRVIARAKKHPKRVVFAEADNTKILKAAQLINDERICDPILLGNRETILKLIEEHSLDLSNVPIIDPYEEPERLEKFGNLLYNKRQRKGLTPFEAQKLMRDRTYFGAMMVETGEADALISGLTKDYPKTILPALHVIGVKKDVDRVAGMYIMNSDKGPYFFADTTVNVDPTADQIVEIIGLTADAVKFFDLEPKVAVLSYSNFGSAKGNTPTKTALATAKAKEKFPDLIIEGEMQANVAINEAIQKENYPFSALANKKANTLIFPNLSSGNIAYKLLAEIGNAEAIGPVLLGMNKPVHILQLGSSIREIINMVAIAVVDAQSHDNI</sequence>
<keyword evidence="5 9" id="KW-0479">Metal-binding</keyword>
<dbReference type="RefSeq" id="WP_015267823.1">
    <property type="nucleotide sequence ID" value="NC_019904.1"/>
</dbReference>
<comment type="similarity">
    <text evidence="4">In the C-terminal section; belongs to the phosphate acetyltransferase and butyryltransferase family.</text>
</comment>
<dbReference type="PIRSF" id="PIRSF036684">
    <property type="entry name" value="ME_PTA"/>
    <property type="match status" value="1"/>
</dbReference>
<dbReference type="SUPFAM" id="SSF51735">
    <property type="entry name" value="NAD(P)-binding Rossmann-fold domains"/>
    <property type="match status" value="1"/>
</dbReference>
<dbReference type="eggNOG" id="COG0280">
    <property type="taxonomic scope" value="Bacteria"/>
</dbReference>
<dbReference type="Pfam" id="PF00390">
    <property type="entry name" value="malic"/>
    <property type="match status" value="2"/>
</dbReference>
<dbReference type="InterPro" id="IPR012188">
    <property type="entry name" value="ME_PTA"/>
</dbReference>
<evidence type="ECO:0000256" key="2">
    <source>
        <dbReference type="ARBA" id="ARBA00001946"/>
    </source>
</evidence>
<dbReference type="InterPro" id="IPR051674">
    <property type="entry name" value="Malate_Decarboxylase"/>
</dbReference>
<dbReference type="InterPro" id="IPR037062">
    <property type="entry name" value="Malic_N_dom_sf"/>
</dbReference>
<dbReference type="Gene3D" id="3.40.50.10380">
    <property type="entry name" value="Malic enzyme, N-terminal domain"/>
    <property type="match status" value="1"/>
</dbReference>
<evidence type="ECO:0000256" key="5">
    <source>
        <dbReference type="ARBA" id="ARBA00022723"/>
    </source>
</evidence>
<feature type="binding site" evidence="10">
    <location>
        <position position="288"/>
    </location>
    <ligand>
        <name>NADP(+)</name>
        <dbReference type="ChEBI" id="CHEBI:58349"/>
    </ligand>
</feature>
<feature type="binding site" evidence="9">
    <location>
        <position position="137"/>
    </location>
    <ligand>
        <name>a divalent metal cation</name>
        <dbReference type="ChEBI" id="CHEBI:60240"/>
    </ligand>
</feature>
<evidence type="ECO:0000259" key="11">
    <source>
        <dbReference type="SMART" id="SM00919"/>
    </source>
</evidence>
<evidence type="ECO:0000313" key="13">
    <source>
        <dbReference type="EMBL" id="AGA80288.1"/>
    </source>
</evidence>
<dbReference type="InterPro" id="IPR045213">
    <property type="entry name" value="Malic_NAD-bd_bact_type"/>
</dbReference>
<protein>
    <submittedName>
        <fullName evidence="13">Malic enzyme</fullName>
    </submittedName>
</protein>
<dbReference type="HOGENOM" id="CLU_012366_0_0_10"/>
<dbReference type="Pfam" id="PF01515">
    <property type="entry name" value="PTA_PTB"/>
    <property type="match status" value="1"/>
</dbReference>
<dbReference type="Gene3D" id="3.40.50.10750">
    <property type="entry name" value="Isocitrate/Isopropylmalate dehydrogenase-like"/>
    <property type="match status" value="1"/>
</dbReference>
<keyword evidence="10" id="KW-0521">NADP</keyword>
<dbReference type="Proteomes" id="UP000010796">
    <property type="component" value="Chromosome"/>
</dbReference>
<evidence type="ECO:0000256" key="4">
    <source>
        <dbReference type="ARBA" id="ARBA00008756"/>
    </source>
</evidence>
<dbReference type="PANTHER" id="PTHR43237:SF4">
    <property type="entry name" value="NADP-DEPENDENT MALIC ENZYME"/>
    <property type="match status" value="1"/>
</dbReference>
<keyword evidence="14" id="KW-1185">Reference proteome</keyword>
<dbReference type="GO" id="GO:0046872">
    <property type="term" value="F:metal ion binding"/>
    <property type="evidence" value="ECO:0007669"/>
    <property type="project" value="UniProtKB-KW"/>
</dbReference>
<dbReference type="InterPro" id="IPR012302">
    <property type="entry name" value="Malic_NAD-bd"/>
</dbReference>
<comment type="similarity">
    <text evidence="3">In the N-terminal section; belongs to the malic enzymes family.</text>
</comment>
<proteinExistence type="inferred from homology"/>
<dbReference type="PATRIC" id="fig|926556.3.peg.4297"/>
<dbReference type="FunFam" id="3.40.50.720:FF:000095">
    <property type="entry name" value="NADP-dependent malic enzyme"/>
    <property type="match status" value="1"/>
</dbReference>
<feature type="binding site" evidence="10">
    <location>
        <begin position="77"/>
        <end position="84"/>
    </location>
    <ligand>
        <name>NADP(+)</name>
        <dbReference type="ChEBI" id="CHEBI:58349"/>
    </ligand>
</feature>
<evidence type="ECO:0000256" key="8">
    <source>
        <dbReference type="PIRSR" id="PIRSR036684-1"/>
    </source>
</evidence>
<dbReference type="GO" id="GO:0016746">
    <property type="term" value="F:acyltransferase activity"/>
    <property type="evidence" value="ECO:0007669"/>
    <property type="project" value="InterPro"/>
</dbReference>
<dbReference type="KEGG" id="evi:Echvi_4081"/>
<evidence type="ECO:0000256" key="10">
    <source>
        <dbReference type="PIRSR" id="PIRSR036684-3"/>
    </source>
</evidence>
<evidence type="ECO:0000256" key="3">
    <source>
        <dbReference type="ARBA" id="ARBA00007686"/>
    </source>
</evidence>
<feature type="active site" description="Proton acceptor" evidence="8">
    <location>
        <position position="95"/>
    </location>
</feature>
<dbReference type="SMART" id="SM00919">
    <property type="entry name" value="Malic_M"/>
    <property type="match status" value="1"/>
</dbReference>
<feature type="binding site" evidence="9">
    <location>
        <position position="138"/>
    </location>
    <ligand>
        <name>a divalent metal cation</name>
        <dbReference type="ChEBI" id="CHEBI:60240"/>
    </ligand>
</feature>
<evidence type="ECO:0000256" key="1">
    <source>
        <dbReference type="ARBA" id="ARBA00001936"/>
    </source>
</evidence>
<dbReference type="InterPro" id="IPR012301">
    <property type="entry name" value="Malic_N_dom"/>
</dbReference>
<dbReference type="Gene3D" id="3.40.50.10950">
    <property type="match status" value="1"/>
</dbReference>
<dbReference type="GO" id="GO:0016616">
    <property type="term" value="F:oxidoreductase activity, acting on the CH-OH group of donors, NAD or NADP as acceptor"/>
    <property type="evidence" value="ECO:0007669"/>
    <property type="project" value="InterPro"/>
</dbReference>
<dbReference type="InterPro" id="IPR002505">
    <property type="entry name" value="PTA_PTB"/>
</dbReference>
<keyword evidence="7" id="KW-0511">Multifunctional enzyme</keyword>
<dbReference type="InterPro" id="IPR046346">
    <property type="entry name" value="Aminoacid_DH-like_N_sf"/>
</dbReference>
<feature type="binding site" evidence="10">
    <location>
        <position position="163"/>
    </location>
    <ligand>
        <name>a divalent metal cation</name>
        <dbReference type="ChEBI" id="CHEBI:60240"/>
    </ligand>
</feature>
<name>L0G4P2_ECHVK</name>
<accession>L0G4P2</accession>
<evidence type="ECO:0000313" key="14">
    <source>
        <dbReference type="Proteomes" id="UP000010796"/>
    </source>
</evidence>
<dbReference type="eggNOG" id="COG0281">
    <property type="taxonomic scope" value="Bacteria"/>
</dbReference>
<comment type="cofactor">
    <cofactor evidence="1">
        <name>Mn(2+)</name>
        <dbReference type="ChEBI" id="CHEBI:29035"/>
    </cofactor>
</comment>
<dbReference type="GO" id="GO:0006108">
    <property type="term" value="P:malate metabolic process"/>
    <property type="evidence" value="ECO:0007669"/>
    <property type="project" value="InterPro"/>
</dbReference>
<feature type="domain" description="Malic enzyme NAD-binding" evidence="11">
    <location>
        <begin position="164"/>
        <end position="401"/>
    </location>
</feature>
<dbReference type="STRING" id="926556.Echvi_4081"/>
<dbReference type="GO" id="GO:0004470">
    <property type="term" value="F:malic enzyme activity"/>
    <property type="evidence" value="ECO:0007669"/>
    <property type="project" value="InterPro"/>
</dbReference>
<dbReference type="OrthoDB" id="9805787at2"/>
<dbReference type="FunFam" id="3.40.50.10380:FF:000003">
    <property type="entry name" value="NADP-dependent malic enzyme"/>
    <property type="match status" value="1"/>
</dbReference>